<comment type="caution">
    <text evidence="3">The sequence shown here is derived from an EMBL/GenBank/DDBJ whole genome shotgun (WGS) entry which is preliminary data.</text>
</comment>
<reference evidence="3 4" key="1">
    <citation type="submission" date="2019-02" db="EMBL/GenBank/DDBJ databases">
        <title>Genomic Encyclopedia of Type Strains, Phase IV (KMG-IV): sequencing the most valuable type-strain genomes for metagenomic binning, comparative biology and taxonomic classification.</title>
        <authorList>
            <person name="Goeker M."/>
        </authorList>
    </citation>
    <scope>NUCLEOTIDE SEQUENCE [LARGE SCALE GENOMIC DNA]</scope>
    <source>
        <strain evidence="3 4">DSM 19570</strain>
    </source>
</reference>
<evidence type="ECO:0000313" key="4">
    <source>
        <dbReference type="Proteomes" id="UP000293671"/>
    </source>
</evidence>
<evidence type="ECO:0000313" key="3">
    <source>
        <dbReference type="EMBL" id="RZU03132.1"/>
    </source>
</evidence>
<feature type="chain" id="PRO_5020491710" description="Lipoprotein" evidence="2">
    <location>
        <begin position="27"/>
        <end position="60"/>
    </location>
</feature>
<dbReference type="Proteomes" id="UP000293671">
    <property type="component" value="Unassembled WGS sequence"/>
</dbReference>
<evidence type="ECO:0008006" key="5">
    <source>
        <dbReference type="Google" id="ProtNLM"/>
    </source>
</evidence>
<feature type="signal peptide" evidence="2">
    <location>
        <begin position="1"/>
        <end position="26"/>
    </location>
</feature>
<proteinExistence type="predicted"/>
<feature type="region of interest" description="Disordered" evidence="1">
    <location>
        <begin position="27"/>
        <end position="60"/>
    </location>
</feature>
<keyword evidence="4" id="KW-1185">Reference proteome</keyword>
<evidence type="ECO:0000256" key="2">
    <source>
        <dbReference type="SAM" id="SignalP"/>
    </source>
</evidence>
<feature type="compositionally biased region" description="Pro residues" evidence="1">
    <location>
        <begin position="49"/>
        <end position="60"/>
    </location>
</feature>
<name>A0A4Q7W1I1_9BURK</name>
<dbReference type="RefSeq" id="WP_130430833.1">
    <property type="nucleotide sequence ID" value="NZ_SHKP01000004.1"/>
</dbReference>
<sequence length="60" mass="6019">MNRQLMLLPALLAVLCLAACGKPKEADVPGAPMNVPGASSPQVEAAPPAVTPPPASAPKY</sequence>
<keyword evidence="2" id="KW-0732">Signal</keyword>
<accession>A0A4Q7W1I1</accession>
<evidence type="ECO:0000256" key="1">
    <source>
        <dbReference type="SAM" id="MobiDB-lite"/>
    </source>
</evidence>
<dbReference type="EMBL" id="SHKP01000004">
    <property type="protein sequence ID" value="RZU03132.1"/>
    <property type="molecule type" value="Genomic_DNA"/>
</dbReference>
<protein>
    <recommendedName>
        <fullName evidence="5">Lipoprotein</fullName>
    </recommendedName>
</protein>
<gene>
    <name evidence="3" type="ORF">EV670_1165</name>
</gene>
<organism evidence="3 4">
    <name type="scientific">Rivibacter subsaxonicus</name>
    <dbReference type="NCBI Taxonomy" id="457575"/>
    <lineage>
        <taxon>Bacteria</taxon>
        <taxon>Pseudomonadati</taxon>
        <taxon>Pseudomonadota</taxon>
        <taxon>Betaproteobacteria</taxon>
        <taxon>Burkholderiales</taxon>
        <taxon>Rivibacter</taxon>
    </lineage>
</organism>
<dbReference type="AlphaFoldDB" id="A0A4Q7W1I1"/>